<name>A0ABX2C176_9BURK</name>
<dbReference type="EMBL" id="WOEY01000123">
    <property type="protein sequence ID" value="NPT45642.1"/>
    <property type="molecule type" value="Genomic_DNA"/>
</dbReference>
<evidence type="ECO:0000313" key="2">
    <source>
        <dbReference type="Proteomes" id="UP000652198"/>
    </source>
</evidence>
<accession>A0ABX2C176</accession>
<dbReference type="Proteomes" id="UP000652198">
    <property type="component" value="Unassembled WGS sequence"/>
</dbReference>
<keyword evidence="2" id="KW-1185">Reference proteome</keyword>
<organism evidence="1 2">
    <name type="scientific">Paraburkholderia solitsugae</name>
    <dbReference type="NCBI Taxonomy" id="2675748"/>
    <lineage>
        <taxon>Bacteria</taxon>
        <taxon>Pseudomonadati</taxon>
        <taxon>Pseudomonadota</taxon>
        <taxon>Betaproteobacteria</taxon>
        <taxon>Burkholderiales</taxon>
        <taxon>Burkholderiaceae</taxon>
        <taxon>Paraburkholderia</taxon>
    </lineage>
</organism>
<proteinExistence type="predicted"/>
<reference evidence="1 2" key="1">
    <citation type="submission" date="2019-11" db="EMBL/GenBank/DDBJ databases">
        <title>Metabolism of dissolved organic matter in forest soils.</title>
        <authorList>
            <person name="Cyle K.T."/>
            <person name="Wilhelm R.C."/>
            <person name="Martinez C.E."/>
        </authorList>
    </citation>
    <scope>NUCLEOTIDE SEQUENCE [LARGE SCALE GENOMIC DNA]</scope>
    <source>
        <strain evidence="1 2">1N</strain>
    </source>
</reference>
<comment type="caution">
    <text evidence="1">The sequence shown here is derived from an EMBL/GenBank/DDBJ whole genome shotgun (WGS) entry which is preliminary data.</text>
</comment>
<evidence type="ECO:0000313" key="1">
    <source>
        <dbReference type="EMBL" id="NPT45642.1"/>
    </source>
</evidence>
<dbReference type="RefSeq" id="WP_172315921.1">
    <property type="nucleotide sequence ID" value="NZ_WOEY01000123.1"/>
</dbReference>
<protein>
    <submittedName>
        <fullName evidence="1">Uncharacterized protein</fullName>
    </submittedName>
</protein>
<sequence length="76" mass="8381">MTLSQSDRAIAIALDYLRQIGIVWSHHPSASEVQHAYERILSSVGTRPIEELIDLTIMRDPGSLAAVEVLTKLQPA</sequence>
<gene>
    <name evidence="1" type="ORF">GNZ12_30840</name>
</gene>